<evidence type="ECO:0000256" key="2">
    <source>
        <dbReference type="SAM" id="Phobius"/>
    </source>
</evidence>
<evidence type="ECO:0000256" key="1">
    <source>
        <dbReference type="SAM" id="MobiDB-lite"/>
    </source>
</evidence>
<feature type="transmembrane region" description="Helical" evidence="2">
    <location>
        <begin position="186"/>
        <end position="206"/>
    </location>
</feature>
<accession>A0A7W9LLC1</accession>
<dbReference type="AlphaFoldDB" id="A0A7W9LLC1"/>
<evidence type="ECO:0000313" key="4">
    <source>
        <dbReference type="Proteomes" id="UP000542813"/>
    </source>
</evidence>
<protein>
    <submittedName>
        <fullName evidence="3">Uncharacterized protein (TIGR04222 family)</fullName>
    </submittedName>
</protein>
<comment type="caution">
    <text evidence="3">The sequence shown here is derived from an EMBL/GenBank/DDBJ whole genome shotgun (WGS) entry which is preliminary data.</text>
</comment>
<keyword evidence="2" id="KW-1133">Transmembrane helix</keyword>
<feature type="region of interest" description="Disordered" evidence="1">
    <location>
        <begin position="290"/>
        <end position="309"/>
    </location>
</feature>
<evidence type="ECO:0000313" key="3">
    <source>
        <dbReference type="EMBL" id="MBB5788023.1"/>
    </source>
</evidence>
<keyword evidence="4" id="KW-1185">Reference proteome</keyword>
<sequence>MTGLLVLFVLVVVGGIGSAVAVVLNDRRRRPDVARYEIGRSFDRTDTALLSGGVARAIDVTVLELVGRGLVLADDGKLTVSDEVDRMLDTPMDSPEYQPPYATDEGWILVSVRAKGRQGLDAVRRDVLKMRLRTRLRTLADRGFLVTPLGRQWGPAIVWAPTLIGMFLCSIGLMTSIDPFDEQGEIPAAITVFAWAPITILTAFIWSRRPGYHGSDPRTALGRDIVELLQAELPADDPQAQRVAVGGFAAMTDDALRRAVQGNAVESRWSVPHGRGSDRHGVNAIVAADAGMTSDGGDGDGGGDGGGGD</sequence>
<feature type="transmembrane region" description="Helical" evidence="2">
    <location>
        <begin position="156"/>
        <end position="174"/>
    </location>
</feature>
<organism evidence="3 4">
    <name type="scientific">Jiangella mangrovi</name>
    <dbReference type="NCBI Taxonomy" id="1524084"/>
    <lineage>
        <taxon>Bacteria</taxon>
        <taxon>Bacillati</taxon>
        <taxon>Actinomycetota</taxon>
        <taxon>Actinomycetes</taxon>
        <taxon>Jiangellales</taxon>
        <taxon>Jiangellaceae</taxon>
        <taxon>Jiangella</taxon>
    </lineage>
</organism>
<dbReference type="RefSeq" id="WP_184822471.1">
    <property type="nucleotide sequence ID" value="NZ_JACHMM010000001.1"/>
</dbReference>
<dbReference type="NCBIfam" id="TIGR04222">
    <property type="entry name" value="near_uncomplex"/>
    <property type="match status" value="1"/>
</dbReference>
<dbReference type="EMBL" id="JACHMM010000001">
    <property type="protein sequence ID" value="MBB5788023.1"/>
    <property type="molecule type" value="Genomic_DNA"/>
</dbReference>
<gene>
    <name evidence="3" type="ORF">HD601_002598</name>
</gene>
<name>A0A7W9LLC1_9ACTN</name>
<reference evidence="3 4" key="1">
    <citation type="submission" date="2020-08" db="EMBL/GenBank/DDBJ databases">
        <title>Sequencing the genomes of 1000 actinobacteria strains.</title>
        <authorList>
            <person name="Klenk H.-P."/>
        </authorList>
    </citation>
    <scope>NUCLEOTIDE SEQUENCE [LARGE SCALE GENOMIC DNA]</scope>
    <source>
        <strain evidence="3 4">DSM 102122</strain>
    </source>
</reference>
<feature type="compositionally biased region" description="Gly residues" evidence="1">
    <location>
        <begin position="294"/>
        <end position="309"/>
    </location>
</feature>
<dbReference type="Proteomes" id="UP000542813">
    <property type="component" value="Unassembled WGS sequence"/>
</dbReference>
<keyword evidence="2" id="KW-0812">Transmembrane</keyword>
<proteinExistence type="predicted"/>
<keyword evidence="2" id="KW-0472">Membrane</keyword>
<dbReference type="InterPro" id="IPR026467">
    <property type="entry name" value="Ser/Gly_Cys_C_dom"/>
</dbReference>
<feature type="transmembrane region" description="Helical" evidence="2">
    <location>
        <begin position="6"/>
        <end position="25"/>
    </location>
</feature>